<dbReference type="InterPro" id="IPR022155">
    <property type="entry name" value="DUF3684"/>
</dbReference>
<feature type="region of interest" description="Disordered" evidence="1">
    <location>
        <begin position="1261"/>
        <end position="1317"/>
    </location>
</feature>
<proteinExistence type="predicted"/>
<evidence type="ECO:0000256" key="1">
    <source>
        <dbReference type="SAM" id="MobiDB-lite"/>
    </source>
</evidence>
<dbReference type="SUPFAM" id="SSF55874">
    <property type="entry name" value="ATPase domain of HSP90 chaperone/DNA topoisomerase II/histidine kinase"/>
    <property type="match status" value="1"/>
</dbReference>
<dbReference type="Gene3D" id="3.30.565.10">
    <property type="entry name" value="Histidine kinase-like ATPase, C-terminal domain"/>
    <property type="match status" value="1"/>
</dbReference>
<dbReference type="InterPro" id="IPR058210">
    <property type="entry name" value="SACS/Nov_dom"/>
</dbReference>
<evidence type="ECO:0000313" key="3">
    <source>
        <dbReference type="EMBL" id="KAF8447271.1"/>
    </source>
</evidence>
<dbReference type="InterPro" id="IPR036890">
    <property type="entry name" value="HATPase_C_sf"/>
</dbReference>
<keyword evidence="4" id="KW-1185">Reference proteome</keyword>
<name>A0AAD4C2Z3_BOLED</name>
<organism evidence="3 4">
    <name type="scientific">Boletus edulis BED1</name>
    <dbReference type="NCBI Taxonomy" id="1328754"/>
    <lineage>
        <taxon>Eukaryota</taxon>
        <taxon>Fungi</taxon>
        <taxon>Dikarya</taxon>
        <taxon>Basidiomycota</taxon>
        <taxon>Agaricomycotina</taxon>
        <taxon>Agaricomycetes</taxon>
        <taxon>Agaricomycetidae</taxon>
        <taxon>Boletales</taxon>
        <taxon>Boletineae</taxon>
        <taxon>Boletaceae</taxon>
        <taxon>Boletoideae</taxon>
        <taxon>Boletus</taxon>
    </lineage>
</organism>
<dbReference type="Pfam" id="PF25794">
    <property type="entry name" value="SACS"/>
    <property type="match status" value="1"/>
</dbReference>
<protein>
    <recommendedName>
        <fullName evidence="2">Sacsin/Nov domain-containing protein</fullName>
    </recommendedName>
</protein>
<dbReference type="EMBL" id="WHUW01000004">
    <property type="protein sequence ID" value="KAF8447271.1"/>
    <property type="molecule type" value="Genomic_DNA"/>
</dbReference>
<evidence type="ECO:0000313" key="4">
    <source>
        <dbReference type="Proteomes" id="UP001194468"/>
    </source>
</evidence>
<dbReference type="PANTHER" id="PTHR47839:SF1">
    <property type="entry name" value="DOMAIN PROTEIN, PUTATIVE (AFU_ORTHOLOGUE AFUA_6G04830)-RELATED"/>
    <property type="match status" value="1"/>
</dbReference>
<gene>
    <name evidence="3" type="ORF">L210DRAFT_3525433</name>
</gene>
<dbReference type="Proteomes" id="UP001194468">
    <property type="component" value="Unassembled WGS sequence"/>
</dbReference>
<sequence length="1526" mass="172423">MEEKLGSGPPGNKLGANISALVDKSLGNYSGPFDVFRELIQNADDAEAKNIEIHFLTENSGEYCDASEGDNVYMWTIRDNGGGLDKPQWDRLCTIGDGNQELAKVGTFGVGFYTVLGVCDNPRVRSKGRSLQIQRSEDRELRWTLEPCESDGWTSVELVLKTSVRKRLPHLPDIARFLISSITFLERVETITVFLADHEILSIKKNLQAGSPVQVPVTHGESGIMTIESINAAKQFVSVHAKEEAFLAEQKTLLNETTADVEGFAPSSQAPNQTTSSQASECMFEAVYFLYSARIKPHPPKEMKEEVMSITKGLPSDFSCEAVYFDAEQRDLVEGSSFRHLFDGSDGILPRKNRSGRIFIGQSTKESTSIGLHIASKHIVPDVVRSSVRLGNSQVDEWNESLLNIAGHLARAIYEQEMRTASKLEPSKVEKLGLYTMQQFAFERYPTCGISLRLKSGFFSTPEQSVLSNHGISHVSLVRRYNKGLHSVLKKMPHLHAEVPAEQWDPTDERSIIKRCGRKDMVEEFTSCHLSEADMEYFLGWWGDNKRSLRADDDTEKKFFDELRDKGGLSCEKCGVIKLQRIKQYTQLTHDKDLLPPETIYIRQPQVYAYYLRDLFGWKPLDPVLWLKFVCKHDDADPEKAFDSRILTILSGSLGTPATPSQEWEQAKGHLASFACISTNCGFRKPGDSYFKIAGIWDDIPVVNDRTLNNRVYELVGVRSRLEWDGLLKRLEESMDYTNDRFLPYLADMVAKGDLSEKQIGQLRRKKVFDSEKHGKLTAVALHQPDGLGVRLREHGLPILSLHGTDGVRTDLLNKLGFRVYPPLEEVDKWLASRDKTKADLAEQCLSDNGEEYCEEAKQPGVAMIPTKAGSLVHLNEVVSCPIWEEMGFHMISLSLAKYAGILGVKDTPPPDILIERLETKAPSNIRSAQIWIEQLSQNTSNSEFGFEHIQKLGEVRFVPFETYPIQPNLPSTTHQCLKDCFVMSSLPQHKRHLARLLPFIELGDGGDSLITLIVKKEPPTASDIATAMVACPRRFLELAPDDRYHCLQDIAKEFDSFSGELKMALRKSPILLWRHMPDGPYGEEPKQACEILIGGDKENLRDFCQSVPVAPDGLKALYEKLGSESLDTCVIYEVCATDEEPTNSSTFKPNDIIQCVNTLKKKEPELEFPDDIFTLAVKTCKKLELHKVLKCLLGAFPAKPREVTAGLSKDPITLYIVKDADKKAMYTDTATALCRKLFKTYSPRDVLAMQLLLMNEESRMDQDHCDETEMSTPAALNDAPCSTGDSPGLAPHEDRQHRRRRFSPSSTHPTLVSRLLKSMPKKHKASVVYPKIDPTELAKQAISPATQTADPSKESQKWFRELLTGSDLKRKDVYCGQIDTELDSDGRFNKYGIMFFKAKKSHCPERLGEVMEEFAQLVVSLADVFKKDRATFRIFWKNSDPNLMAFNHKRDHIYLNLAHYLEYHYKKVDEKRFIMEWYLIFAHELAHNVSFQHDELHERTFAGLCITHIDALRKRFPNVPPLGSM</sequence>
<reference evidence="3" key="1">
    <citation type="submission" date="2019-10" db="EMBL/GenBank/DDBJ databases">
        <authorList>
            <consortium name="DOE Joint Genome Institute"/>
            <person name="Kuo A."/>
            <person name="Miyauchi S."/>
            <person name="Kiss E."/>
            <person name="Drula E."/>
            <person name="Kohler A."/>
            <person name="Sanchez-Garcia M."/>
            <person name="Andreopoulos B."/>
            <person name="Barry K.W."/>
            <person name="Bonito G."/>
            <person name="Buee M."/>
            <person name="Carver A."/>
            <person name="Chen C."/>
            <person name="Cichocki N."/>
            <person name="Clum A."/>
            <person name="Culley D."/>
            <person name="Crous P.W."/>
            <person name="Fauchery L."/>
            <person name="Girlanda M."/>
            <person name="Hayes R."/>
            <person name="Keri Z."/>
            <person name="LaButti K."/>
            <person name="Lipzen A."/>
            <person name="Lombard V."/>
            <person name="Magnuson J."/>
            <person name="Maillard F."/>
            <person name="Morin E."/>
            <person name="Murat C."/>
            <person name="Nolan M."/>
            <person name="Ohm R."/>
            <person name="Pangilinan J."/>
            <person name="Pereira M."/>
            <person name="Perotto S."/>
            <person name="Peter M."/>
            <person name="Riley R."/>
            <person name="Sitrit Y."/>
            <person name="Stielow B."/>
            <person name="Szollosi G."/>
            <person name="Zifcakova L."/>
            <person name="Stursova M."/>
            <person name="Spatafora J.W."/>
            <person name="Tedersoo L."/>
            <person name="Vaario L.-M."/>
            <person name="Yamada A."/>
            <person name="Yan M."/>
            <person name="Wang P."/>
            <person name="Xu J."/>
            <person name="Bruns T."/>
            <person name="Baldrian P."/>
            <person name="Vilgalys R."/>
            <person name="Henrissat B."/>
            <person name="Grigoriev I.V."/>
            <person name="Hibbett D."/>
            <person name="Nagy L.G."/>
            <person name="Martin F.M."/>
        </authorList>
    </citation>
    <scope>NUCLEOTIDE SEQUENCE</scope>
    <source>
        <strain evidence="3">BED1</strain>
    </source>
</reference>
<feature type="domain" description="Sacsin/Nov" evidence="2">
    <location>
        <begin position="24"/>
        <end position="127"/>
    </location>
</feature>
<comment type="caution">
    <text evidence="3">The sequence shown here is derived from an EMBL/GenBank/DDBJ whole genome shotgun (WGS) entry which is preliminary data.</text>
</comment>
<dbReference type="Pfam" id="PF12449">
    <property type="entry name" value="DUF3684"/>
    <property type="match status" value="1"/>
</dbReference>
<dbReference type="PANTHER" id="PTHR47839">
    <property type="entry name" value="DOMAIN PROTEIN, PUTATIVE (AFU_ORTHOLOGUE AFUA_6G04830)-RELATED"/>
    <property type="match status" value="1"/>
</dbReference>
<accession>A0AAD4C2Z3</accession>
<evidence type="ECO:0000259" key="2">
    <source>
        <dbReference type="Pfam" id="PF25794"/>
    </source>
</evidence>
<reference evidence="3" key="2">
    <citation type="journal article" date="2020" name="Nat. Commun.">
        <title>Large-scale genome sequencing of mycorrhizal fungi provides insights into the early evolution of symbiotic traits.</title>
        <authorList>
            <person name="Miyauchi S."/>
            <person name="Kiss E."/>
            <person name="Kuo A."/>
            <person name="Drula E."/>
            <person name="Kohler A."/>
            <person name="Sanchez-Garcia M."/>
            <person name="Morin E."/>
            <person name="Andreopoulos B."/>
            <person name="Barry K.W."/>
            <person name="Bonito G."/>
            <person name="Buee M."/>
            <person name="Carver A."/>
            <person name="Chen C."/>
            <person name="Cichocki N."/>
            <person name="Clum A."/>
            <person name="Culley D."/>
            <person name="Crous P.W."/>
            <person name="Fauchery L."/>
            <person name="Girlanda M."/>
            <person name="Hayes R.D."/>
            <person name="Keri Z."/>
            <person name="LaButti K."/>
            <person name="Lipzen A."/>
            <person name="Lombard V."/>
            <person name="Magnuson J."/>
            <person name="Maillard F."/>
            <person name="Murat C."/>
            <person name="Nolan M."/>
            <person name="Ohm R.A."/>
            <person name="Pangilinan J."/>
            <person name="Pereira M.F."/>
            <person name="Perotto S."/>
            <person name="Peter M."/>
            <person name="Pfister S."/>
            <person name="Riley R."/>
            <person name="Sitrit Y."/>
            <person name="Stielow J.B."/>
            <person name="Szollosi G."/>
            <person name="Zifcakova L."/>
            <person name="Stursova M."/>
            <person name="Spatafora J.W."/>
            <person name="Tedersoo L."/>
            <person name="Vaario L.M."/>
            <person name="Yamada A."/>
            <person name="Yan M."/>
            <person name="Wang P."/>
            <person name="Xu J."/>
            <person name="Bruns T."/>
            <person name="Baldrian P."/>
            <person name="Vilgalys R."/>
            <person name="Dunand C."/>
            <person name="Henrissat B."/>
            <person name="Grigoriev I.V."/>
            <person name="Hibbett D."/>
            <person name="Nagy L.G."/>
            <person name="Martin F.M."/>
        </authorList>
    </citation>
    <scope>NUCLEOTIDE SEQUENCE</scope>
    <source>
        <strain evidence="3">BED1</strain>
    </source>
</reference>